<dbReference type="EMBL" id="BSTX01000002">
    <property type="protein sequence ID" value="GLZ77833.1"/>
    <property type="molecule type" value="Genomic_DNA"/>
</dbReference>
<dbReference type="SUPFAM" id="SSF53901">
    <property type="entry name" value="Thiolase-like"/>
    <property type="match status" value="2"/>
</dbReference>
<dbReference type="Proteomes" id="UP001165079">
    <property type="component" value="Unassembled WGS sequence"/>
</dbReference>
<accession>A0A9W6SKU0</accession>
<dbReference type="GO" id="GO:0005829">
    <property type="term" value="C:cytosol"/>
    <property type="evidence" value="ECO:0007669"/>
    <property type="project" value="TreeGrafter"/>
</dbReference>
<gene>
    <name evidence="5" type="primary">fabF</name>
    <name evidence="5" type="ORF">Afil01_26400</name>
</gene>
<evidence type="ECO:0000256" key="2">
    <source>
        <dbReference type="ARBA" id="ARBA00022679"/>
    </source>
</evidence>
<dbReference type="Pfam" id="PF02801">
    <property type="entry name" value="Ketoacyl-synt_C"/>
    <property type="match status" value="1"/>
</dbReference>
<name>A0A9W6SKU0_9ACTN</name>
<dbReference type="SMART" id="SM00825">
    <property type="entry name" value="PKS_KS"/>
    <property type="match status" value="1"/>
</dbReference>
<evidence type="ECO:0000313" key="6">
    <source>
        <dbReference type="Proteomes" id="UP001165079"/>
    </source>
</evidence>
<protein>
    <submittedName>
        <fullName evidence="5">3-oxoacyl-ACP synthase</fullName>
    </submittedName>
</protein>
<dbReference type="GO" id="GO:0006633">
    <property type="term" value="P:fatty acid biosynthetic process"/>
    <property type="evidence" value="ECO:0007669"/>
    <property type="project" value="TreeGrafter"/>
</dbReference>
<evidence type="ECO:0000256" key="3">
    <source>
        <dbReference type="RuleBase" id="RU003694"/>
    </source>
</evidence>
<dbReference type="PANTHER" id="PTHR11712:SF336">
    <property type="entry name" value="3-OXOACYL-[ACYL-CARRIER-PROTEIN] SYNTHASE, MITOCHONDRIAL"/>
    <property type="match status" value="1"/>
</dbReference>
<dbReference type="GO" id="GO:0004315">
    <property type="term" value="F:3-oxoacyl-[acyl-carrier-protein] synthase activity"/>
    <property type="evidence" value="ECO:0007669"/>
    <property type="project" value="TreeGrafter"/>
</dbReference>
<comment type="caution">
    <text evidence="5">The sequence shown here is derived from an EMBL/GenBank/DDBJ whole genome shotgun (WGS) entry which is preliminary data.</text>
</comment>
<dbReference type="PROSITE" id="PS52004">
    <property type="entry name" value="KS3_2"/>
    <property type="match status" value="1"/>
</dbReference>
<evidence type="ECO:0000259" key="4">
    <source>
        <dbReference type="PROSITE" id="PS52004"/>
    </source>
</evidence>
<keyword evidence="6" id="KW-1185">Reference proteome</keyword>
<dbReference type="InterPro" id="IPR014030">
    <property type="entry name" value="Ketoacyl_synth_N"/>
</dbReference>
<dbReference type="Gene3D" id="3.40.47.10">
    <property type="match status" value="1"/>
</dbReference>
<dbReference type="InterPro" id="IPR020841">
    <property type="entry name" value="PKS_Beta-ketoAc_synthase_dom"/>
</dbReference>
<sequence length="397" mass="39552">MVTGAGPVTCIGVGRADFARNVLAGTSGQRPVTSFDTTGFAHADACELSGFDPAAWCGGETPGRAAAFAVAAARLALADARLDPAALARAHVPVVVGTCDGEAAELDALAAASAAGEAVGTAAARRYAPIRLPLTVAAALGLREAEPVTIGTACAAGNYAIGYAFDAVRAGDAEVALCGGAEAVSRRMFSGFYRVGTIASDACRPFDAGRSGILTGEGAGMLVLESLGHALARGAPIHAEVIGFGANCDARHPVAPDSDGLAACIRLAHADAGIGPGQVDLISAHGTGTPVNDVTEVAAIRRVFGASPPPVISIKSMIGHAMGAASAIAAIAAVDSIGAQFIPPTINHIATDPACAIDCVPNTGRPARIGVVQNNGLAFGGNNAVLLLRRPEEASWN</sequence>
<comment type="similarity">
    <text evidence="1 3">Belongs to the thiolase-like superfamily. Beta-ketoacyl-ACP synthases family.</text>
</comment>
<evidence type="ECO:0000256" key="1">
    <source>
        <dbReference type="ARBA" id="ARBA00008467"/>
    </source>
</evidence>
<proteinExistence type="inferred from homology"/>
<organism evidence="5 6">
    <name type="scientific">Actinorhabdospora filicis</name>
    <dbReference type="NCBI Taxonomy" id="1785913"/>
    <lineage>
        <taxon>Bacteria</taxon>
        <taxon>Bacillati</taxon>
        <taxon>Actinomycetota</taxon>
        <taxon>Actinomycetes</taxon>
        <taxon>Micromonosporales</taxon>
        <taxon>Micromonosporaceae</taxon>
        <taxon>Actinorhabdospora</taxon>
    </lineage>
</organism>
<reference evidence="5" key="1">
    <citation type="submission" date="2023-03" db="EMBL/GenBank/DDBJ databases">
        <title>Actinorhabdospora filicis NBRC 111898.</title>
        <authorList>
            <person name="Ichikawa N."/>
            <person name="Sato H."/>
            <person name="Tonouchi N."/>
        </authorList>
    </citation>
    <scope>NUCLEOTIDE SEQUENCE</scope>
    <source>
        <strain evidence="5">NBRC 111898</strain>
    </source>
</reference>
<evidence type="ECO:0000313" key="5">
    <source>
        <dbReference type="EMBL" id="GLZ77833.1"/>
    </source>
</evidence>
<dbReference type="AlphaFoldDB" id="A0A9W6SKU0"/>
<keyword evidence="2 3" id="KW-0808">Transferase</keyword>
<dbReference type="Pfam" id="PF00109">
    <property type="entry name" value="ketoacyl-synt"/>
    <property type="match status" value="1"/>
</dbReference>
<dbReference type="InterPro" id="IPR000794">
    <property type="entry name" value="Beta-ketoacyl_synthase"/>
</dbReference>
<dbReference type="InterPro" id="IPR016039">
    <property type="entry name" value="Thiolase-like"/>
</dbReference>
<dbReference type="PANTHER" id="PTHR11712">
    <property type="entry name" value="POLYKETIDE SYNTHASE-RELATED"/>
    <property type="match status" value="1"/>
</dbReference>
<feature type="domain" description="Ketosynthase family 3 (KS3)" evidence="4">
    <location>
        <begin position="1"/>
        <end position="390"/>
    </location>
</feature>
<dbReference type="InterPro" id="IPR014031">
    <property type="entry name" value="Ketoacyl_synth_C"/>
</dbReference>
<dbReference type="CDD" id="cd00834">
    <property type="entry name" value="KAS_I_II"/>
    <property type="match status" value="1"/>
</dbReference>